<keyword evidence="2" id="KW-1185">Reference proteome</keyword>
<protein>
    <submittedName>
        <fullName evidence="1">Uncharacterized protein</fullName>
    </submittedName>
</protein>
<organism evidence="1 2">
    <name type="scientific">Sutcliffiella rhizosphaerae</name>
    <dbReference type="NCBI Taxonomy" id="2880967"/>
    <lineage>
        <taxon>Bacteria</taxon>
        <taxon>Bacillati</taxon>
        <taxon>Bacillota</taxon>
        <taxon>Bacilli</taxon>
        <taxon>Bacillales</taxon>
        <taxon>Bacillaceae</taxon>
        <taxon>Sutcliffiella</taxon>
    </lineage>
</organism>
<sequence>MGKTNKLIFYAEVVKKLHIISDKQKNEILKKTNKKG</sequence>
<name>A0ABM8YKT7_9BACI</name>
<dbReference type="Proteomes" id="UP000789833">
    <property type="component" value="Unassembled WGS sequence"/>
</dbReference>
<dbReference type="EMBL" id="CAKJTJ010000005">
    <property type="protein sequence ID" value="CAG9620543.1"/>
    <property type="molecule type" value="Genomic_DNA"/>
</dbReference>
<gene>
    <name evidence="1" type="ORF">BACCIP111883_01312</name>
</gene>
<comment type="caution">
    <text evidence="1">The sequence shown here is derived from an EMBL/GenBank/DDBJ whole genome shotgun (WGS) entry which is preliminary data.</text>
</comment>
<proteinExistence type="predicted"/>
<evidence type="ECO:0000313" key="2">
    <source>
        <dbReference type="Proteomes" id="UP000789833"/>
    </source>
</evidence>
<reference evidence="1 2" key="1">
    <citation type="submission" date="2021-10" db="EMBL/GenBank/DDBJ databases">
        <authorList>
            <person name="Criscuolo A."/>
        </authorList>
    </citation>
    <scope>NUCLEOTIDE SEQUENCE [LARGE SCALE GENOMIC DNA]</scope>
    <source>
        <strain evidence="2">CIP 111883</strain>
    </source>
</reference>
<evidence type="ECO:0000313" key="1">
    <source>
        <dbReference type="EMBL" id="CAG9620543.1"/>
    </source>
</evidence>
<accession>A0ABM8YKT7</accession>